<name>A0A1V6N0X1_METAZ</name>
<evidence type="ECO:0000259" key="1">
    <source>
        <dbReference type="Pfam" id="PF01850"/>
    </source>
</evidence>
<protein>
    <recommendedName>
        <fullName evidence="1">PIN domain-containing protein</fullName>
    </recommendedName>
</protein>
<dbReference type="GO" id="GO:0004521">
    <property type="term" value="F:RNA endonuclease activity"/>
    <property type="evidence" value="ECO:0007669"/>
    <property type="project" value="InterPro"/>
</dbReference>
<reference evidence="2 3" key="1">
    <citation type="submission" date="2014-12" db="EMBL/GenBank/DDBJ databases">
        <title>Genome sequence of Methanobrevibacter arboriphilicus DH1, DSM1125.</title>
        <authorList>
            <person name="Poehlein A."/>
            <person name="Thauer R.K."/>
            <person name="Seedorf H."/>
            <person name="Daniel R."/>
        </authorList>
    </citation>
    <scope>NUCLEOTIDE SEQUENCE [LARGE SCALE GENOMIC DNA]</scope>
    <source>
        <strain evidence="2 3">DH1</strain>
    </source>
</reference>
<evidence type="ECO:0000313" key="2">
    <source>
        <dbReference type="EMBL" id="OQD58380.1"/>
    </source>
</evidence>
<gene>
    <name evidence="2" type="ORF">MBBAR_17c00200</name>
</gene>
<dbReference type="InterPro" id="IPR039018">
    <property type="entry name" value="VapC20-like"/>
</dbReference>
<dbReference type="PANTHER" id="PTHR42188">
    <property type="entry name" value="23S RRNA-SPECIFIC ENDONUCLEASE VAPC20"/>
    <property type="match status" value="1"/>
</dbReference>
<feature type="domain" description="PIN" evidence="1">
    <location>
        <begin position="2"/>
        <end position="125"/>
    </location>
</feature>
<accession>A0A1V6N0X1</accession>
<dbReference type="InterPro" id="IPR002716">
    <property type="entry name" value="PIN_dom"/>
</dbReference>
<proteinExistence type="predicted"/>
<dbReference type="CDD" id="cd09854">
    <property type="entry name" value="PIN_VapC-like"/>
    <property type="match status" value="1"/>
</dbReference>
<dbReference type="InterPro" id="IPR029060">
    <property type="entry name" value="PIN-like_dom_sf"/>
</dbReference>
<keyword evidence="3" id="KW-1185">Reference proteome</keyword>
<dbReference type="Proteomes" id="UP000191661">
    <property type="component" value="Unassembled WGS sequence"/>
</dbReference>
<dbReference type="Gene3D" id="3.40.50.1010">
    <property type="entry name" value="5'-nuclease"/>
    <property type="match status" value="1"/>
</dbReference>
<dbReference type="PANTHER" id="PTHR42188:SF1">
    <property type="entry name" value="23S RRNA-SPECIFIC ENDONUCLEASE VAPC20"/>
    <property type="match status" value="1"/>
</dbReference>
<dbReference type="GO" id="GO:0016075">
    <property type="term" value="P:rRNA catabolic process"/>
    <property type="evidence" value="ECO:0007669"/>
    <property type="project" value="TreeGrafter"/>
</dbReference>
<dbReference type="AlphaFoldDB" id="A0A1V6N0X1"/>
<comment type="caution">
    <text evidence="2">The sequence shown here is derived from an EMBL/GenBank/DDBJ whole genome shotgun (WGS) entry which is preliminary data.</text>
</comment>
<organism evidence="2 3">
    <name type="scientific">Methanobrevibacter arboriphilus JCM 13429 = DSM 1125</name>
    <dbReference type="NCBI Taxonomy" id="1300164"/>
    <lineage>
        <taxon>Archaea</taxon>
        <taxon>Methanobacteriati</taxon>
        <taxon>Methanobacteriota</taxon>
        <taxon>Methanomada group</taxon>
        <taxon>Methanobacteria</taxon>
        <taxon>Methanobacteriales</taxon>
        <taxon>Methanobacteriaceae</taxon>
        <taxon>Methanobrevibacter</taxon>
    </lineage>
</organism>
<dbReference type="EMBL" id="JXMW01000017">
    <property type="protein sequence ID" value="OQD58380.1"/>
    <property type="molecule type" value="Genomic_DNA"/>
</dbReference>
<dbReference type="OrthoDB" id="76032at2157"/>
<dbReference type="Pfam" id="PF01850">
    <property type="entry name" value="PIN"/>
    <property type="match status" value="1"/>
</dbReference>
<evidence type="ECO:0000313" key="3">
    <source>
        <dbReference type="Proteomes" id="UP000191661"/>
    </source>
</evidence>
<dbReference type="SUPFAM" id="SSF88723">
    <property type="entry name" value="PIN domain-like"/>
    <property type="match status" value="1"/>
</dbReference>
<sequence length="134" mass="15941">MIFLDANFLMSLFIKTEKHHDTATKIYEKIKEEKLIISNSIILEIMTVSNIKIKVSPEKLKEIYIILNSDLFEIFEDIEIYDDTMERLLNYHPERLSFFDCLYMELMEQLGVEKIVTFDKHFNNKEIEVIGVVN</sequence>
<dbReference type="RefSeq" id="WP_080460722.1">
    <property type="nucleotide sequence ID" value="NZ_BBET01000023.1"/>
</dbReference>